<name>A0AAN8WZR6_HALRR</name>
<gene>
    <name evidence="1" type="ORF">SK128_021422</name>
</gene>
<evidence type="ECO:0000313" key="1">
    <source>
        <dbReference type="EMBL" id="KAK7073937.1"/>
    </source>
</evidence>
<sequence>TQENRQHLEACVTRAPGESMRPVVDTTACSTFRICKQTKKRRADAYLTGLLHLRINWEREPRTRKPFEVYSSKTLPEERADAFLIDPLHLRINWERELRTKRPFEVYSSKIFLDEKADAFLIGLLHPRII</sequence>
<reference evidence="1 2" key="1">
    <citation type="submission" date="2023-11" db="EMBL/GenBank/DDBJ databases">
        <title>Halocaridina rubra genome assembly.</title>
        <authorList>
            <person name="Smith C."/>
        </authorList>
    </citation>
    <scope>NUCLEOTIDE SEQUENCE [LARGE SCALE GENOMIC DNA]</scope>
    <source>
        <strain evidence="1">EP-1</strain>
        <tissue evidence="1">Whole</tissue>
    </source>
</reference>
<comment type="caution">
    <text evidence="1">The sequence shown here is derived from an EMBL/GenBank/DDBJ whole genome shotgun (WGS) entry which is preliminary data.</text>
</comment>
<feature type="non-terminal residue" evidence="1">
    <location>
        <position position="1"/>
    </location>
</feature>
<proteinExistence type="predicted"/>
<dbReference type="Proteomes" id="UP001381693">
    <property type="component" value="Unassembled WGS sequence"/>
</dbReference>
<evidence type="ECO:0000313" key="2">
    <source>
        <dbReference type="Proteomes" id="UP001381693"/>
    </source>
</evidence>
<dbReference type="AlphaFoldDB" id="A0AAN8WZR6"/>
<organism evidence="1 2">
    <name type="scientific">Halocaridina rubra</name>
    <name type="common">Hawaiian red shrimp</name>
    <dbReference type="NCBI Taxonomy" id="373956"/>
    <lineage>
        <taxon>Eukaryota</taxon>
        <taxon>Metazoa</taxon>
        <taxon>Ecdysozoa</taxon>
        <taxon>Arthropoda</taxon>
        <taxon>Crustacea</taxon>
        <taxon>Multicrustacea</taxon>
        <taxon>Malacostraca</taxon>
        <taxon>Eumalacostraca</taxon>
        <taxon>Eucarida</taxon>
        <taxon>Decapoda</taxon>
        <taxon>Pleocyemata</taxon>
        <taxon>Caridea</taxon>
        <taxon>Atyoidea</taxon>
        <taxon>Atyidae</taxon>
        <taxon>Halocaridina</taxon>
    </lineage>
</organism>
<protein>
    <submittedName>
        <fullName evidence="1">Uncharacterized protein</fullName>
    </submittedName>
</protein>
<dbReference type="EMBL" id="JAXCGZ010011924">
    <property type="protein sequence ID" value="KAK7073937.1"/>
    <property type="molecule type" value="Genomic_DNA"/>
</dbReference>
<keyword evidence="2" id="KW-1185">Reference proteome</keyword>
<accession>A0AAN8WZR6</accession>